<evidence type="ECO:0000313" key="2">
    <source>
        <dbReference type="EMBL" id="KAK5091533.1"/>
    </source>
</evidence>
<dbReference type="EMBL" id="JAVRRJ010000001">
    <property type="protein sequence ID" value="KAK5091533.1"/>
    <property type="molecule type" value="Genomic_DNA"/>
</dbReference>
<evidence type="ECO:0000313" key="3">
    <source>
        <dbReference type="Proteomes" id="UP001309876"/>
    </source>
</evidence>
<evidence type="ECO:0000256" key="1">
    <source>
        <dbReference type="SAM" id="MobiDB-lite"/>
    </source>
</evidence>
<accession>A0AAN7YKF0</accession>
<gene>
    <name evidence="2" type="ORF">LTR05_001718</name>
</gene>
<proteinExistence type="predicted"/>
<sequence>MKADAEAVGWVLVEAIDKAGTVGQDEMVDDFVALGSIDLKAADGTPVQPGKQHGHNPVKAGAHIANQAHTKGGKESRINANKNRAAVQPGVLCPKACIDIAFHGIGSRFDDDDEVMTSGPLQLGTSRQDDRV</sequence>
<reference evidence="2 3" key="1">
    <citation type="submission" date="2023-08" db="EMBL/GenBank/DDBJ databases">
        <title>Black Yeasts Isolated from many extreme environments.</title>
        <authorList>
            <person name="Coleine C."/>
            <person name="Stajich J.E."/>
            <person name="Selbmann L."/>
        </authorList>
    </citation>
    <scope>NUCLEOTIDE SEQUENCE [LARGE SCALE GENOMIC DNA]</scope>
    <source>
        <strain evidence="2 3">CCFEE 5910</strain>
    </source>
</reference>
<name>A0AAN7YKF0_9EURO</name>
<feature type="region of interest" description="Disordered" evidence="1">
    <location>
        <begin position="107"/>
        <end position="132"/>
    </location>
</feature>
<dbReference type="AlphaFoldDB" id="A0AAN7YKF0"/>
<protein>
    <submittedName>
        <fullName evidence="2">Uncharacterized protein</fullName>
    </submittedName>
</protein>
<keyword evidence="3" id="KW-1185">Reference proteome</keyword>
<dbReference type="Proteomes" id="UP001309876">
    <property type="component" value="Unassembled WGS sequence"/>
</dbReference>
<organism evidence="2 3">
    <name type="scientific">Lithohypha guttulata</name>
    <dbReference type="NCBI Taxonomy" id="1690604"/>
    <lineage>
        <taxon>Eukaryota</taxon>
        <taxon>Fungi</taxon>
        <taxon>Dikarya</taxon>
        <taxon>Ascomycota</taxon>
        <taxon>Pezizomycotina</taxon>
        <taxon>Eurotiomycetes</taxon>
        <taxon>Chaetothyriomycetidae</taxon>
        <taxon>Chaetothyriales</taxon>
        <taxon>Trichomeriaceae</taxon>
        <taxon>Lithohypha</taxon>
    </lineage>
</organism>
<comment type="caution">
    <text evidence="2">The sequence shown here is derived from an EMBL/GenBank/DDBJ whole genome shotgun (WGS) entry which is preliminary data.</text>
</comment>